<organism evidence="1 2">
    <name type="scientific">Proteus penneri</name>
    <dbReference type="NCBI Taxonomy" id="102862"/>
    <lineage>
        <taxon>Bacteria</taxon>
        <taxon>Pseudomonadati</taxon>
        <taxon>Pseudomonadota</taxon>
        <taxon>Gammaproteobacteria</taxon>
        <taxon>Enterobacterales</taxon>
        <taxon>Morganellaceae</taxon>
        <taxon>Proteus</taxon>
    </lineage>
</organism>
<dbReference type="GeneID" id="76523218"/>
<gene>
    <name evidence="1" type="ORF">BN1804_02329</name>
</gene>
<dbReference type="HOGENOM" id="CLU_213909_0_0_6"/>
<name>A0A094UDR0_9GAMM</name>
<accession>A0A094UDR0</accession>
<dbReference type="Proteomes" id="UP000183920">
    <property type="component" value="Unassembled WGS sequence"/>
</dbReference>
<accession>A0A379EN29</accession>
<protein>
    <submittedName>
        <fullName evidence="1">Uncharacterized protein</fullName>
    </submittedName>
</protein>
<dbReference type="RefSeq" id="WP_004243375.1">
    <property type="nucleotide sequence ID" value="NZ_CP059690.1"/>
</dbReference>
<dbReference type="STRING" id="585.DR95_515"/>
<dbReference type="AlphaFoldDB" id="A0A094UDR0"/>
<dbReference type="EMBL" id="CVRY01000004">
    <property type="protein sequence ID" value="CRL63090.1"/>
    <property type="molecule type" value="Genomic_DNA"/>
</dbReference>
<proteinExistence type="predicted"/>
<evidence type="ECO:0000313" key="2">
    <source>
        <dbReference type="Proteomes" id="UP000183920"/>
    </source>
</evidence>
<reference evidence="2" key="1">
    <citation type="submission" date="2015-06" db="EMBL/GenBank/DDBJ databases">
        <authorList>
            <person name="Urmite Genomes"/>
        </authorList>
    </citation>
    <scope>NUCLEOTIDE SEQUENCE [LARGE SCALE GENOMIC DNA]</scope>
    <source>
        <strain evidence="2">CSUR P1867</strain>
    </source>
</reference>
<dbReference type="PATRIC" id="fig|585.9.peg.2278"/>
<evidence type="ECO:0000313" key="1">
    <source>
        <dbReference type="EMBL" id="CRL63090.1"/>
    </source>
</evidence>
<sequence>MIFYIKDGKHVFTLSGLNESQSFDNFKAGIEWAYVRKLALQTEQLVGKQNVRH</sequence>